<dbReference type="EMBL" id="MCFL01000017">
    <property type="protein sequence ID" value="ORZ36421.1"/>
    <property type="molecule type" value="Genomic_DNA"/>
</dbReference>
<dbReference type="Proteomes" id="UP000193411">
    <property type="component" value="Unassembled WGS sequence"/>
</dbReference>
<sequence>MSIQHTSHPTEPRSVRDLLLTVAVANKPTGAGGGAPIERADFRDPFVDMMLALSLPSPASSVSSGISPAHAAVDNSTNAPGTPSRGQRSPEYPLSTYKLPPVPIHIDSIFSTAERGAATATPPLPESASHLHSPVHESTTQKNRLVGRTSHLGTCQSDSASVSIRTECRPRVIVHPIQFSSTRLDSEHIFHSLLEADQQPCTVSDLELRLGILPITRSPTTAASPSTPTSSTPSSTVHHSLESPTTPLTRPPLHPPTPPASPPHHATPCAQAIAVPADPDSDSGQHHPHPSRRKLHRQLESAIAAYLLGIEPSLPLHPAPNFLRATSWSIPVPTASVSDLPANHWRHLDQLKRQCSPFITDISVLLSRPFPSPVPPPTFVAPSVTRPITDALIPPAARLPSTLATPSPARPIPVHMFLDHSNILHGGRKLLASTYASLPCALSPRSRVVLDAHHLTWLLEHVLLPHIVQPTGHTVHIVKRIAVMSSTLGAADADASAAAAATSPDLLQVDHSWRAHWQVHTLHRTVQGHEHFVDELLQCCMAESMLDHDAHSVKGAQGPPVMVLLSGDGRCAQHTAGFPTHVARAVKRGWTVVVVAFSASLSGVFSRMVKVVDRQRNEVRLGGEVGADDDAEGSKVGRLWVVTLDGEVARVMRVVD</sequence>
<dbReference type="STRING" id="765915.A0A1Y2HRI6"/>
<proteinExistence type="predicted"/>
<keyword evidence="3" id="KW-1185">Reference proteome</keyword>
<reference evidence="2 3" key="1">
    <citation type="submission" date="2016-07" db="EMBL/GenBank/DDBJ databases">
        <title>Pervasive Adenine N6-methylation of Active Genes in Fungi.</title>
        <authorList>
            <consortium name="DOE Joint Genome Institute"/>
            <person name="Mondo S.J."/>
            <person name="Dannebaum R.O."/>
            <person name="Kuo R.C."/>
            <person name="Labutti K."/>
            <person name="Haridas S."/>
            <person name="Kuo A."/>
            <person name="Salamov A."/>
            <person name="Ahrendt S.R."/>
            <person name="Lipzen A."/>
            <person name="Sullivan W."/>
            <person name="Andreopoulos W.B."/>
            <person name="Clum A."/>
            <person name="Lindquist E."/>
            <person name="Daum C."/>
            <person name="Ramamoorthy G.K."/>
            <person name="Gryganskyi A."/>
            <person name="Culley D."/>
            <person name="Magnuson J.K."/>
            <person name="James T.Y."/>
            <person name="O'Malley M.A."/>
            <person name="Stajich J.E."/>
            <person name="Spatafora J.W."/>
            <person name="Visel A."/>
            <person name="Grigoriev I.V."/>
        </authorList>
    </citation>
    <scope>NUCLEOTIDE SEQUENCE [LARGE SCALE GENOMIC DNA]</scope>
    <source>
        <strain evidence="2 3">PL171</strain>
    </source>
</reference>
<name>A0A1Y2HRI6_9FUNG</name>
<feature type="compositionally biased region" description="Basic residues" evidence="1">
    <location>
        <begin position="286"/>
        <end position="295"/>
    </location>
</feature>
<evidence type="ECO:0000313" key="3">
    <source>
        <dbReference type="Proteomes" id="UP000193411"/>
    </source>
</evidence>
<dbReference type="AlphaFoldDB" id="A0A1Y2HRI6"/>
<feature type="region of interest" description="Disordered" evidence="1">
    <location>
        <begin position="115"/>
        <end position="144"/>
    </location>
</feature>
<accession>A0A1Y2HRI6</accession>
<protein>
    <submittedName>
        <fullName evidence="2">Uncharacterized protein</fullName>
    </submittedName>
</protein>
<dbReference type="OrthoDB" id="5590473at2759"/>
<feature type="compositionally biased region" description="Low complexity" evidence="1">
    <location>
        <begin position="57"/>
        <end position="69"/>
    </location>
</feature>
<evidence type="ECO:0000256" key="1">
    <source>
        <dbReference type="SAM" id="MobiDB-lite"/>
    </source>
</evidence>
<feature type="region of interest" description="Disordered" evidence="1">
    <location>
        <begin position="217"/>
        <end position="295"/>
    </location>
</feature>
<evidence type="ECO:0000313" key="2">
    <source>
        <dbReference type="EMBL" id="ORZ36421.1"/>
    </source>
</evidence>
<feature type="compositionally biased region" description="Polar residues" evidence="1">
    <location>
        <begin position="74"/>
        <end position="87"/>
    </location>
</feature>
<gene>
    <name evidence="2" type="ORF">BCR44DRAFT_63352</name>
</gene>
<feature type="compositionally biased region" description="Pro residues" evidence="1">
    <location>
        <begin position="249"/>
        <end position="262"/>
    </location>
</feature>
<feature type="compositionally biased region" description="Low complexity" evidence="1">
    <location>
        <begin position="218"/>
        <end position="236"/>
    </location>
</feature>
<feature type="region of interest" description="Disordered" evidence="1">
    <location>
        <begin position="57"/>
        <end position="97"/>
    </location>
</feature>
<comment type="caution">
    <text evidence="2">The sequence shown here is derived from an EMBL/GenBank/DDBJ whole genome shotgun (WGS) entry which is preliminary data.</text>
</comment>
<organism evidence="2 3">
    <name type="scientific">Catenaria anguillulae PL171</name>
    <dbReference type="NCBI Taxonomy" id="765915"/>
    <lineage>
        <taxon>Eukaryota</taxon>
        <taxon>Fungi</taxon>
        <taxon>Fungi incertae sedis</taxon>
        <taxon>Blastocladiomycota</taxon>
        <taxon>Blastocladiomycetes</taxon>
        <taxon>Blastocladiales</taxon>
        <taxon>Catenariaceae</taxon>
        <taxon>Catenaria</taxon>
    </lineage>
</organism>